<dbReference type="STRING" id="1045775.SAMN05216378_2654"/>
<dbReference type="InterPro" id="IPR001920">
    <property type="entry name" value="Asp/Glu_race"/>
</dbReference>
<dbReference type="OrthoDB" id="978447at2"/>
<dbReference type="RefSeq" id="WP_091185548.1">
    <property type="nucleotide sequence ID" value="NZ_FOMT01000002.1"/>
</dbReference>
<dbReference type="AlphaFoldDB" id="A0A1I1YHA3"/>
<dbReference type="GO" id="GO:0047661">
    <property type="term" value="F:amino-acid racemase activity"/>
    <property type="evidence" value="ECO:0007669"/>
    <property type="project" value="InterPro"/>
</dbReference>
<dbReference type="Proteomes" id="UP000198855">
    <property type="component" value="Unassembled WGS sequence"/>
</dbReference>
<keyword evidence="2" id="KW-1185">Reference proteome</keyword>
<accession>A0A1I1YHA3</accession>
<sequence length="235" mass="25196">MGDSRTDWSGSKLAIIHTTPLTVEPLKALALAQMPGIEIVNLVDDSILPQLAANGGCIQEVYGRWSEYARIAERLGADCILNACSSIGELCAQVQPELEVPIVRIDEAVAEFAVGAASRIGVAATLATTLAPTQRQLRAKAEQAGKTVELVPVVASTAYRMLLAGDKDGHDNELAETLRRLVSETDVVVLAQASMARVAERFSPQERQRFLTSPELGMKRVMETITAAAATKQTK</sequence>
<reference evidence="2" key="1">
    <citation type="submission" date="2016-10" db="EMBL/GenBank/DDBJ databases">
        <authorList>
            <person name="Varghese N."/>
            <person name="Submissions S."/>
        </authorList>
    </citation>
    <scope>NUCLEOTIDE SEQUENCE [LARGE SCALE GENOMIC DNA]</scope>
    <source>
        <strain evidence="2">CGMCC 1.10784</strain>
    </source>
</reference>
<dbReference type="Gene3D" id="3.40.50.1860">
    <property type="match status" value="2"/>
</dbReference>
<proteinExistence type="predicted"/>
<dbReference type="InterPro" id="IPR015942">
    <property type="entry name" value="Asp/Glu/hydantoin_racemase"/>
</dbReference>
<gene>
    <name evidence="1" type="ORF">SAMN05216378_2654</name>
</gene>
<evidence type="ECO:0000313" key="2">
    <source>
        <dbReference type="Proteomes" id="UP000198855"/>
    </source>
</evidence>
<evidence type="ECO:0000313" key="1">
    <source>
        <dbReference type="EMBL" id="SFE18947.1"/>
    </source>
</evidence>
<protein>
    <submittedName>
        <fullName evidence="1">Asp/Glu/Hydantoin racemase</fullName>
    </submittedName>
</protein>
<dbReference type="EMBL" id="FOMT01000002">
    <property type="protein sequence ID" value="SFE18947.1"/>
    <property type="molecule type" value="Genomic_DNA"/>
</dbReference>
<organism evidence="1 2">
    <name type="scientific">Paenibacillus catalpae</name>
    <dbReference type="NCBI Taxonomy" id="1045775"/>
    <lineage>
        <taxon>Bacteria</taxon>
        <taxon>Bacillati</taxon>
        <taxon>Bacillota</taxon>
        <taxon>Bacilli</taxon>
        <taxon>Bacillales</taxon>
        <taxon>Paenibacillaceae</taxon>
        <taxon>Paenibacillus</taxon>
    </lineage>
</organism>
<dbReference type="Pfam" id="PF01177">
    <property type="entry name" value="Asp_Glu_race"/>
    <property type="match status" value="1"/>
</dbReference>
<name>A0A1I1YHA3_9BACL</name>